<dbReference type="EnsemblPlants" id="AET3Gv20607100.1">
    <property type="protein sequence ID" value="AET3Gv20607100.1"/>
    <property type="gene ID" value="AET3Gv20607100"/>
</dbReference>
<dbReference type="Proteomes" id="UP000015105">
    <property type="component" value="Chromosome 3D"/>
</dbReference>
<accession>A0A453F8I0</accession>
<reference evidence="3" key="1">
    <citation type="journal article" date="2014" name="Science">
        <title>Ancient hybridizations among the ancestral genomes of bread wheat.</title>
        <authorList>
            <consortium name="International Wheat Genome Sequencing Consortium,"/>
            <person name="Marcussen T."/>
            <person name="Sandve S.R."/>
            <person name="Heier L."/>
            <person name="Spannagl M."/>
            <person name="Pfeifer M."/>
            <person name="Jakobsen K.S."/>
            <person name="Wulff B.B."/>
            <person name="Steuernagel B."/>
            <person name="Mayer K.F."/>
            <person name="Olsen O.A."/>
        </authorList>
    </citation>
    <scope>NUCLEOTIDE SEQUENCE [LARGE SCALE GENOMIC DNA]</scope>
    <source>
        <strain evidence="3">cv. AL8/78</strain>
    </source>
</reference>
<organism evidence="2 3">
    <name type="scientific">Aegilops tauschii subsp. strangulata</name>
    <name type="common">Goatgrass</name>
    <dbReference type="NCBI Taxonomy" id="200361"/>
    <lineage>
        <taxon>Eukaryota</taxon>
        <taxon>Viridiplantae</taxon>
        <taxon>Streptophyta</taxon>
        <taxon>Embryophyta</taxon>
        <taxon>Tracheophyta</taxon>
        <taxon>Spermatophyta</taxon>
        <taxon>Magnoliopsida</taxon>
        <taxon>Liliopsida</taxon>
        <taxon>Poales</taxon>
        <taxon>Poaceae</taxon>
        <taxon>BOP clade</taxon>
        <taxon>Pooideae</taxon>
        <taxon>Triticodae</taxon>
        <taxon>Triticeae</taxon>
        <taxon>Triticinae</taxon>
        <taxon>Aegilops</taxon>
    </lineage>
</organism>
<proteinExistence type="predicted"/>
<name>A0A453F8I0_AEGTS</name>
<protein>
    <submittedName>
        <fullName evidence="2">Uncharacterized protein</fullName>
    </submittedName>
</protein>
<sequence length="107" mass="11651">PRASARGKGQSAKRGTQTRRPPDFKTHKGASHSPRTPRGIPMRKKRQERPPRASHPAPATLRPRGWPRPRALGIAPSGAGSPPAPISELARHLAPRPRLRLSARPPI</sequence>
<dbReference type="AlphaFoldDB" id="A0A453F8I0"/>
<keyword evidence="3" id="KW-1185">Reference proteome</keyword>
<reference evidence="2" key="3">
    <citation type="journal article" date="2017" name="Nature">
        <title>Genome sequence of the progenitor of the wheat D genome Aegilops tauschii.</title>
        <authorList>
            <person name="Luo M.C."/>
            <person name="Gu Y.Q."/>
            <person name="Puiu D."/>
            <person name="Wang H."/>
            <person name="Twardziok S.O."/>
            <person name="Deal K.R."/>
            <person name="Huo N."/>
            <person name="Zhu T."/>
            <person name="Wang L."/>
            <person name="Wang Y."/>
            <person name="McGuire P.E."/>
            <person name="Liu S."/>
            <person name="Long H."/>
            <person name="Ramasamy R.K."/>
            <person name="Rodriguez J.C."/>
            <person name="Van S.L."/>
            <person name="Yuan L."/>
            <person name="Wang Z."/>
            <person name="Xia Z."/>
            <person name="Xiao L."/>
            <person name="Anderson O.D."/>
            <person name="Ouyang S."/>
            <person name="Liang Y."/>
            <person name="Zimin A.V."/>
            <person name="Pertea G."/>
            <person name="Qi P."/>
            <person name="Bennetzen J.L."/>
            <person name="Dai X."/>
            <person name="Dawson M.W."/>
            <person name="Muller H.G."/>
            <person name="Kugler K."/>
            <person name="Rivarola-Duarte L."/>
            <person name="Spannagl M."/>
            <person name="Mayer K.F.X."/>
            <person name="Lu F.H."/>
            <person name="Bevan M.W."/>
            <person name="Leroy P."/>
            <person name="Li P."/>
            <person name="You F.M."/>
            <person name="Sun Q."/>
            <person name="Liu Z."/>
            <person name="Lyons E."/>
            <person name="Wicker T."/>
            <person name="Salzberg S.L."/>
            <person name="Devos K.M."/>
            <person name="Dvorak J."/>
        </authorList>
    </citation>
    <scope>NUCLEOTIDE SEQUENCE [LARGE SCALE GENOMIC DNA]</scope>
    <source>
        <strain evidence="2">cv. AL8/78</strain>
    </source>
</reference>
<dbReference type="Gramene" id="AET3Gv20607100.1">
    <property type="protein sequence ID" value="AET3Gv20607100.1"/>
    <property type="gene ID" value="AET3Gv20607100"/>
</dbReference>
<reference evidence="2" key="5">
    <citation type="journal article" date="2021" name="G3 (Bethesda)">
        <title>Aegilops tauschii genome assembly Aet v5.0 features greater sequence contiguity and improved annotation.</title>
        <authorList>
            <person name="Wang L."/>
            <person name="Zhu T."/>
            <person name="Rodriguez J.C."/>
            <person name="Deal K.R."/>
            <person name="Dubcovsky J."/>
            <person name="McGuire P.E."/>
            <person name="Lux T."/>
            <person name="Spannagl M."/>
            <person name="Mayer K.F.X."/>
            <person name="Baldrich P."/>
            <person name="Meyers B.C."/>
            <person name="Huo N."/>
            <person name="Gu Y.Q."/>
            <person name="Zhou H."/>
            <person name="Devos K.M."/>
            <person name="Bennetzen J.L."/>
            <person name="Unver T."/>
            <person name="Budak H."/>
            <person name="Gulick P.J."/>
            <person name="Galiba G."/>
            <person name="Kalapos B."/>
            <person name="Nelson D.R."/>
            <person name="Li P."/>
            <person name="You F.M."/>
            <person name="Luo M.C."/>
            <person name="Dvorak J."/>
        </authorList>
    </citation>
    <scope>NUCLEOTIDE SEQUENCE [LARGE SCALE GENOMIC DNA]</scope>
    <source>
        <strain evidence="2">cv. AL8/78</strain>
    </source>
</reference>
<evidence type="ECO:0000256" key="1">
    <source>
        <dbReference type="SAM" id="MobiDB-lite"/>
    </source>
</evidence>
<feature type="region of interest" description="Disordered" evidence="1">
    <location>
        <begin position="1"/>
        <end position="107"/>
    </location>
</feature>
<evidence type="ECO:0000313" key="2">
    <source>
        <dbReference type="EnsemblPlants" id="AET3Gv20607100.1"/>
    </source>
</evidence>
<evidence type="ECO:0000313" key="3">
    <source>
        <dbReference type="Proteomes" id="UP000015105"/>
    </source>
</evidence>
<reference evidence="3" key="2">
    <citation type="journal article" date="2017" name="Nat. Plants">
        <title>The Aegilops tauschii genome reveals multiple impacts of transposons.</title>
        <authorList>
            <person name="Zhao G."/>
            <person name="Zou C."/>
            <person name="Li K."/>
            <person name="Wang K."/>
            <person name="Li T."/>
            <person name="Gao L."/>
            <person name="Zhang X."/>
            <person name="Wang H."/>
            <person name="Yang Z."/>
            <person name="Liu X."/>
            <person name="Jiang W."/>
            <person name="Mao L."/>
            <person name="Kong X."/>
            <person name="Jiao Y."/>
            <person name="Jia J."/>
        </authorList>
    </citation>
    <scope>NUCLEOTIDE SEQUENCE [LARGE SCALE GENOMIC DNA]</scope>
    <source>
        <strain evidence="3">cv. AL8/78</strain>
    </source>
</reference>
<reference evidence="2" key="4">
    <citation type="submission" date="2019-03" db="UniProtKB">
        <authorList>
            <consortium name="EnsemblPlants"/>
        </authorList>
    </citation>
    <scope>IDENTIFICATION</scope>
</reference>